<evidence type="ECO:0000256" key="6">
    <source>
        <dbReference type="PROSITE-ProRule" id="PRU00309"/>
    </source>
</evidence>
<accession>A0AAD9QN07</accession>
<dbReference type="InterPro" id="IPR006612">
    <property type="entry name" value="THAP_Znf"/>
</dbReference>
<dbReference type="InterPro" id="IPR027805">
    <property type="entry name" value="Transposase_HTH_dom"/>
</dbReference>
<evidence type="ECO:0000256" key="2">
    <source>
        <dbReference type="ARBA" id="ARBA00022723"/>
    </source>
</evidence>
<proteinExistence type="predicted"/>
<dbReference type="GO" id="GO:0008270">
    <property type="term" value="F:zinc ion binding"/>
    <property type="evidence" value="ECO:0007669"/>
    <property type="project" value="UniProtKB-KW"/>
</dbReference>
<dbReference type="SUPFAM" id="SSF57716">
    <property type="entry name" value="Glucocorticoid receptor-like (DNA-binding domain)"/>
    <property type="match status" value="1"/>
</dbReference>
<dbReference type="PANTHER" id="PTHR23080:SF133">
    <property type="entry name" value="SI:CH211-262I1.5-RELATED"/>
    <property type="match status" value="1"/>
</dbReference>
<name>A0AAD9QN07_ACRCE</name>
<dbReference type="PROSITE" id="PS50950">
    <property type="entry name" value="ZF_THAP"/>
    <property type="match status" value="1"/>
</dbReference>
<dbReference type="GO" id="GO:0003677">
    <property type="term" value="F:DNA binding"/>
    <property type="evidence" value="ECO:0007669"/>
    <property type="project" value="UniProtKB-UniRule"/>
</dbReference>
<dbReference type="EMBL" id="JARQWQ010000023">
    <property type="protein sequence ID" value="KAK2564252.1"/>
    <property type="molecule type" value="Genomic_DNA"/>
</dbReference>
<keyword evidence="9" id="KW-1185">Reference proteome</keyword>
<dbReference type="InterPro" id="IPR027806">
    <property type="entry name" value="HARBI1_dom"/>
</dbReference>
<evidence type="ECO:0000313" key="8">
    <source>
        <dbReference type="EMBL" id="KAK2564252.1"/>
    </source>
</evidence>
<dbReference type="Pfam" id="PF05485">
    <property type="entry name" value="THAP"/>
    <property type="match status" value="1"/>
</dbReference>
<protein>
    <recommendedName>
        <fullName evidence="7">THAP-type domain-containing protein</fullName>
    </recommendedName>
</protein>
<evidence type="ECO:0000256" key="4">
    <source>
        <dbReference type="ARBA" id="ARBA00022833"/>
    </source>
</evidence>
<dbReference type="Pfam" id="PF13359">
    <property type="entry name" value="DDE_Tnp_4"/>
    <property type="match status" value="1"/>
</dbReference>
<evidence type="ECO:0000256" key="3">
    <source>
        <dbReference type="ARBA" id="ARBA00022771"/>
    </source>
</evidence>
<dbReference type="AlphaFoldDB" id="A0AAD9QN07"/>
<evidence type="ECO:0000259" key="7">
    <source>
        <dbReference type="PROSITE" id="PS50950"/>
    </source>
</evidence>
<comment type="cofactor">
    <cofactor evidence="1">
        <name>a divalent metal cation</name>
        <dbReference type="ChEBI" id="CHEBI:60240"/>
    </cofactor>
</comment>
<keyword evidence="2" id="KW-0479">Metal-binding</keyword>
<organism evidence="8 9">
    <name type="scientific">Acropora cervicornis</name>
    <name type="common">Staghorn coral</name>
    <dbReference type="NCBI Taxonomy" id="6130"/>
    <lineage>
        <taxon>Eukaryota</taxon>
        <taxon>Metazoa</taxon>
        <taxon>Cnidaria</taxon>
        <taxon>Anthozoa</taxon>
        <taxon>Hexacorallia</taxon>
        <taxon>Scleractinia</taxon>
        <taxon>Astrocoeniina</taxon>
        <taxon>Acroporidae</taxon>
        <taxon>Acropora</taxon>
    </lineage>
</organism>
<dbReference type="Pfam" id="PF13613">
    <property type="entry name" value="HTH_Tnp_4"/>
    <property type="match status" value="1"/>
</dbReference>
<feature type="non-terminal residue" evidence="8">
    <location>
        <position position="1"/>
    </location>
</feature>
<gene>
    <name evidence="8" type="ORF">P5673_012500</name>
</gene>
<keyword evidence="5 6" id="KW-0238">DNA-binding</keyword>
<comment type="caution">
    <text evidence="8">The sequence shown here is derived from an EMBL/GenBank/DDBJ whole genome shotgun (WGS) entry which is preliminary data.</text>
</comment>
<evidence type="ECO:0000256" key="5">
    <source>
        <dbReference type="ARBA" id="ARBA00023125"/>
    </source>
</evidence>
<sequence length="339" mass="38966">KKERKELWICKIHRDEGEYFTVTGNTRVCSRHLREEDYTISQDGKGKSPVLRKGAAPSVFQWAAKKRSRSTLASTGKRMGEIWRYNHDLKYWKSDVKVDENHQQQLREGRPRSLSMLDEYFLTLVRLRHAFPEEHLAYLFKVSRSTVSRVFHSWINLFYFELGSLPIWQSKDLIWETMPVAFKETTQSQCFSSYKNTTTAKGLLGIAHSGAPTFISDLYTGCISDKDITKQSGIPELLEEGDECMADKGFNIKDLLEPIGVTLNIPPFLSNKGQFDGEDVEDRYVRIHGERAISRIKLYKIISNVVPLSLSGLLNQIWTMCGMLLLFQSPIINQESVED</sequence>
<dbReference type="Proteomes" id="UP001249851">
    <property type="component" value="Unassembled WGS sequence"/>
</dbReference>
<reference evidence="8" key="2">
    <citation type="journal article" date="2023" name="Science">
        <title>Genomic signatures of disease resistance in endangered staghorn corals.</title>
        <authorList>
            <person name="Vollmer S.V."/>
            <person name="Selwyn J.D."/>
            <person name="Despard B.A."/>
            <person name="Roesel C.L."/>
        </authorList>
    </citation>
    <scope>NUCLEOTIDE SEQUENCE</scope>
    <source>
        <strain evidence="8">K2</strain>
    </source>
</reference>
<evidence type="ECO:0000313" key="9">
    <source>
        <dbReference type="Proteomes" id="UP001249851"/>
    </source>
</evidence>
<evidence type="ECO:0000256" key="1">
    <source>
        <dbReference type="ARBA" id="ARBA00001968"/>
    </source>
</evidence>
<keyword evidence="3 6" id="KW-0863">Zinc-finger</keyword>
<keyword evidence="4" id="KW-0862">Zinc</keyword>
<feature type="domain" description="THAP-type" evidence="7">
    <location>
        <begin position="1"/>
        <end position="60"/>
    </location>
</feature>
<dbReference type="PANTHER" id="PTHR23080">
    <property type="entry name" value="THAP DOMAIN PROTEIN"/>
    <property type="match status" value="1"/>
</dbReference>
<reference evidence="8" key="1">
    <citation type="journal article" date="2023" name="G3 (Bethesda)">
        <title>Whole genome assembly and annotation of the endangered Caribbean coral Acropora cervicornis.</title>
        <authorList>
            <person name="Selwyn J.D."/>
            <person name="Vollmer S.V."/>
        </authorList>
    </citation>
    <scope>NUCLEOTIDE SEQUENCE</scope>
    <source>
        <strain evidence="8">K2</strain>
    </source>
</reference>